<accession>A0A1U9NIP6</accession>
<protein>
    <submittedName>
        <fullName evidence="2">Uncharacterized protein</fullName>
    </submittedName>
</protein>
<evidence type="ECO:0000313" key="2">
    <source>
        <dbReference type="EMBL" id="AQT67695.1"/>
    </source>
</evidence>
<dbReference type="AlphaFoldDB" id="A0A1U9NIP6"/>
<keyword evidence="3" id="KW-1185">Reference proteome</keyword>
<dbReference type="Proteomes" id="UP000189674">
    <property type="component" value="Chromosome"/>
</dbReference>
<feature type="transmembrane region" description="Helical" evidence="1">
    <location>
        <begin position="7"/>
        <end position="26"/>
    </location>
</feature>
<evidence type="ECO:0000313" key="3">
    <source>
        <dbReference type="Proteomes" id="UP000189674"/>
    </source>
</evidence>
<keyword evidence="1" id="KW-1133">Transmembrane helix</keyword>
<proteinExistence type="predicted"/>
<name>A0A1U9NIP6_9BACT</name>
<keyword evidence="1" id="KW-0472">Membrane</keyword>
<keyword evidence="1" id="KW-0812">Transmembrane</keyword>
<dbReference type="RefSeq" id="WP_146660088.1">
    <property type="nucleotide sequence ID" value="NZ_CP019791.1"/>
</dbReference>
<dbReference type="EMBL" id="CP019791">
    <property type="protein sequence ID" value="AQT67695.1"/>
    <property type="molecule type" value="Genomic_DNA"/>
</dbReference>
<reference evidence="3" key="1">
    <citation type="submission" date="2017-02" db="EMBL/GenBank/DDBJ databases">
        <title>Comparative genomics and description of representatives of a novel lineage of planctomycetes thriving in anoxic sediments.</title>
        <authorList>
            <person name="Spring S."/>
            <person name="Bunk B."/>
            <person name="Sproer C."/>
        </authorList>
    </citation>
    <scope>NUCLEOTIDE SEQUENCE [LARGE SCALE GENOMIC DNA]</scope>
    <source>
        <strain evidence="3">ST-NAGAB-D1</strain>
    </source>
</reference>
<sequence length="59" mass="6735">MRRPDKFRRGVMLVWFGVLAWIWLSLGDGQVLYTGLLATLLVYPGVVLIGDAFWPPDEE</sequence>
<dbReference type="KEGG" id="alus:STSP2_00843"/>
<organism evidence="2 3">
    <name type="scientific">Anaerohalosphaera lusitana</name>
    <dbReference type="NCBI Taxonomy" id="1936003"/>
    <lineage>
        <taxon>Bacteria</taxon>
        <taxon>Pseudomonadati</taxon>
        <taxon>Planctomycetota</taxon>
        <taxon>Phycisphaerae</taxon>
        <taxon>Sedimentisphaerales</taxon>
        <taxon>Anaerohalosphaeraceae</taxon>
        <taxon>Anaerohalosphaera</taxon>
    </lineage>
</organism>
<evidence type="ECO:0000256" key="1">
    <source>
        <dbReference type="SAM" id="Phobius"/>
    </source>
</evidence>
<feature type="transmembrane region" description="Helical" evidence="1">
    <location>
        <begin position="32"/>
        <end position="54"/>
    </location>
</feature>
<gene>
    <name evidence="2" type="ORF">STSP2_00843</name>
</gene>